<sequence>MKRSKTGKAFFTAHAKSSAALVSLGIHAVLIVIALSFVAVTVIQKEEKAFEAKPVNRPKMTLKKLQVPVNIKKKTTKKPKLRKRIVVQPKMNASMPDIKMPEISGVKGGLGGGMAGGIGNSTRAQRSKTPVPMGWR</sequence>
<keyword evidence="2" id="KW-0812">Transmembrane</keyword>
<name>A0A6C2UH24_9BACT</name>
<keyword evidence="2" id="KW-1133">Transmembrane helix</keyword>
<keyword evidence="4" id="KW-1185">Reference proteome</keyword>
<dbReference type="EMBL" id="CAAHFH010000001">
    <property type="protein sequence ID" value="VGO19512.1"/>
    <property type="molecule type" value="Genomic_DNA"/>
</dbReference>
<feature type="region of interest" description="Disordered" evidence="1">
    <location>
        <begin position="114"/>
        <end position="136"/>
    </location>
</feature>
<evidence type="ECO:0000256" key="2">
    <source>
        <dbReference type="SAM" id="Phobius"/>
    </source>
</evidence>
<gene>
    <name evidence="3" type="ORF">SCARR_01571</name>
</gene>
<organism evidence="3 4">
    <name type="scientific">Pontiella sulfatireligans</name>
    <dbReference type="NCBI Taxonomy" id="2750658"/>
    <lineage>
        <taxon>Bacteria</taxon>
        <taxon>Pseudomonadati</taxon>
        <taxon>Kiritimatiellota</taxon>
        <taxon>Kiritimatiellia</taxon>
        <taxon>Kiritimatiellales</taxon>
        <taxon>Pontiellaceae</taxon>
        <taxon>Pontiella</taxon>
    </lineage>
</organism>
<evidence type="ECO:0000256" key="1">
    <source>
        <dbReference type="SAM" id="MobiDB-lite"/>
    </source>
</evidence>
<dbReference type="RefSeq" id="WP_136060903.1">
    <property type="nucleotide sequence ID" value="NZ_CAAHFH010000001.1"/>
</dbReference>
<dbReference type="Proteomes" id="UP000346198">
    <property type="component" value="Unassembled WGS sequence"/>
</dbReference>
<keyword evidence="2" id="KW-0472">Membrane</keyword>
<proteinExistence type="predicted"/>
<feature type="transmembrane region" description="Helical" evidence="2">
    <location>
        <begin position="20"/>
        <end position="43"/>
    </location>
</feature>
<evidence type="ECO:0000313" key="4">
    <source>
        <dbReference type="Proteomes" id="UP000346198"/>
    </source>
</evidence>
<dbReference type="AlphaFoldDB" id="A0A6C2UH24"/>
<evidence type="ECO:0000313" key="3">
    <source>
        <dbReference type="EMBL" id="VGO19512.1"/>
    </source>
</evidence>
<reference evidence="3 4" key="1">
    <citation type="submission" date="2019-04" db="EMBL/GenBank/DDBJ databases">
        <authorList>
            <person name="Van Vliet M D."/>
        </authorList>
    </citation>
    <scope>NUCLEOTIDE SEQUENCE [LARGE SCALE GENOMIC DNA]</scope>
    <source>
        <strain evidence="3 4">F21</strain>
    </source>
</reference>
<protein>
    <submittedName>
        <fullName evidence="3">Uncharacterized protein</fullName>
    </submittedName>
</protein>
<accession>A0A6C2UH24</accession>